<keyword evidence="3" id="KW-1185">Reference proteome</keyword>
<dbReference type="EMBL" id="FN595235">
    <property type="protein sequence ID" value="CBI21874.3"/>
    <property type="molecule type" value="Genomic_DNA"/>
</dbReference>
<name>E0CTF9_VITVI</name>
<keyword evidence="1" id="KW-1133">Transmembrane helix</keyword>
<gene>
    <name evidence="2" type="ordered locus">VIT_12s0028g03400</name>
</gene>
<feature type="transmembrane region" description="Helical" evidence="1">
    <location>
        <begin position="6"/>
        <end position="28"/>
    </location>
</feature>
<organism evidence="2 3">
    <name type="scientific">Vitis vinifera</name>
    <name type="common">Grape</name>
    <dbReference type="NCBI Taxonomy" id="29760"/>
    <lineage>
        <taxon>Eukaryota</taxon>
        <taxon>Viridiplantae</taxon>
        <taxon>Streptophyta</taxon>
        <taxon>Embryophyta</taxon>
        <taxon>Tracheophyta</taxon>
        <taxon>Spermatophyta</taxon>
        <taxon>Magnoliopsida</taxon>
        <taxon>eudicotyledons</taxon>
        <taxon>Gunneridae</taxon>
        <taxon>Pentapetalae</taxon>
        <taxon>rosids</taxon>
        <taxon>Vitales</taxon>
        <taxon>Vitaceae</taxon>
        <taxon>Viteae</taxon>
        <taxon>Vitis</taxon>
    </lineage>
</organism>
<dbReference type="AlphaFoldDB" id="E0CTF9"/>
<dbReference type="Proteomes" id="UP000009183">
    <property type="component" value="Chromosome 12"/>
</dbReference>
<proteinExistence type="predicted"/>
<sequence>MYDKYFMIVLILCIITILCHPIILLLLFF</sequence>
<protein>
    <submittedName>
        <fullName evidence="2">Uncharacterized protein</fullName>
    </submittedName>
</protein>
<dbReference type="HOGENOM" id="CLU_3411290_0_0_1"/>
<evidence type="ECO:0000256" key="1">
    <source>
        <dbReference type="SAM" id="Phobius"/>
    </source>
</evidence>
<evidence type="ECO:0000313" key="3">
    <source>
        <dbReference type="Proteomes" id="UP000009183"/>
    </source>
</evidence>
<dbReference type="PaxDb" id="29760-VIT_12s0028g03400.t01"/>
<keyword evidence="1" id="KW-0472">Membrane</keyword>
<reference evidence="3" key="1">
    <citation type="journal article" date="2007" name="Nature">
        <title>The grapevine genome sequence suggests ancestral hexaploidization in major angiosperm phyla.</title>
        <authorList>
            <consortium name="The French-Italian Public Consortium for Grapevine Genome Characterization."/>
            <person name="Jaillon O."/>
            <person name="Aury J.-M."/>
            <person name="Noel B."/>
            <person name="Policriti A."/>
            <person name="Clepet C."/>
            <person name="Casagrande A."/>
            <person name="Choisne N."/>
            <person name="Aubourg S."/>
            <person name="Vitulo N."/>
            <person name="Jubin C."/>
            <person name="Vezzi A."/>
            <person name="Legeai F."/>
            <person name="Hugueney P."/>
            <person name="Dasilva C."/>
            <person name="Horner D."/>
            <person name="Mica E."/>
            <person name="Jublot D."/>
            <person name="Poulain J."/>
            <person name="Bruyere C."/>
            <person name="Billault A."/>
            <person name="Segurens B."/>
            <person name="Gouyvenoux M."/>
            <person name="Ugarte E."/>
            <person name="Cattonaro F."/>
            <person name="Anthouard V."/>
            <person name="Vico V."/>
            <person name="Del Fabbro C."/>
            <person name="Alaux M."/>
            <person name="Di Gaspero G."/>
            <person name="Dumas V."/>
            <person name="Felice N."/>
            <person name="Paillard S."/>
            <person name="Juman I."/>
            <person name="Moroldo M."/>
            <person name="Scalabrin S."/>
            <person name="Canaguier A."/>
            <person name="Le Clainche I."/>
            <person name="Malacrida G."/>
            <person name="Durand E."/>
            <person name="Pesole G."/>
            <person name="Laucou V."/>
            <person name="Chatelet P."/>
            <person name="Merdinoglu D."/>
            <person name="Delledonne M."/>
            <person name="Pezzotti M."/>
            <person name="Lecharny A."/>
            <person name="Scarpelli C."/>
            <person name="Artiguenave F."/>
            <person name="Pe M.E."/>
            <person name="Valle G."/>
            <person name="Morgante M."/>
            <person name="Caboche M."/>
            <person name="Adam-Blondon A.-F."/>
            <person name="Weissenbach J."/>
            <person name="Quetier F."/>
            <person name="Wincker P."/>
        </authorList>
    </citation>
    <scope>NUCLEOTIDE SEQUENCE [LARGE SCALE GENOMIC DNA]</scope>
    <source>
        <strain evidence="3">cv. Pinot noir / PN40024</strain>
    </source>
</reference>
<accession>E0CTF9</accession>
<keyword evidence="1" id="KW-0812">Transmembrane</keyword>
<dbReference type="InParanoid" id="E0CTF9"/>
<evidence type="ECO:0000313" key="2">
    <source>
        <dbReference type="EMBL" id="CBI21874.3"/>
    </source>
</evidence>